<protein>
    <submittedName>
        <fullName evidence="1">Uncharacterized protein</fullName>
    </submittedName>
</protein>
<evidence type="ECO:0000313" key="2">
    <source>
        <dbReference type="Proteomes" id="UP000720189"/>
    </source>
</evidence>
<dbReference type="Proteomes" id="UP000720189">
    <property type="component" value="Unassembled WGS sequence"/>
</dbReference>
<comment type="caution">
    <text evidence="1">The sequence shown here is derived from an EMBL/GenBank/DDBJ whole genome shotgun (WGS) entry which is preliminary data.</text>
</comment>
<reference evidence="1" key="1">
    <citation type="journal article" date="2021" name="Nat. Commun.">
        <title>Genetic determinants of endophytism in the Arabidopsis root mycobiome.</title>
        <authorList>
            <person name="Mesny F."/>
            <person name="Miyauchi S."/>
            <person name="Thiergart T."/>
            <person name="Pickel B."/>
            <person name="Atanasova L."/>
            <person name="Karlsson M."/>
            <person name="Huettel B."/>
            <person name="Barry K.W."/>
            <person name="Haridas S."/>
            <person name="Chen C."/>
            <person name="Bauer D."/>
            <person name="Andreopoulos W."/>
            <person name="Pangilinan J."/>
            <person name="LaButti K."/>
            <person name="Riley R."/>
            <person name="Lipzen A."/>
            <person name="Clum A."/>
            <person name="Drula E."/>
            <person name="Henrissat B."/>
            <person name="Kohler A."/>
            <person name="Grigoriev I.V."/>
            <person name="Martin F.M."/>
            <person name="Hacquard S."/>
        </authorList>
    </citation>
    <scope>NUCLEOTIDE SEQUENCE</scope>
    <source>
        <strain evidence="1">MPI-CAGE-AT-0023</strain>
    </source>
</reference>
<proteinExistence type="predicted"/>
<dbReference type="EMBL" id="JAGMUX010000024">
    <property type="protein sequence ID" value="KAH7228557.1"/>
    <property type="molecule type" value="Genomic_DNA"/>
</dbReference>
<feature type="non-terminal residue" evidence="1">
    <location>
        <position position="1"/>
    </location>
</feature>
<evidence type="ECO:0000313" key="1">
    <source>
        <dbReference type="EMBL" id="KAH7228557.1"/>
    </source>
</evidence>
<dbReference type="OrthoDB" id="411394at2759"/>
<dbReference type="GeneID" id="70230858"/>
<organism evidence="1 2">
    <name type="scientific">Fusarium redolens</name>
    <dbReference type="NCBI Taxonomy" id="48865"/>
    <lineage>
        <taxon>Eukaryota</taxon>
        <taxon>Fungi</taxon>
        <taxon>Dikarya</taxon>
        <taxon>Ascomycota</taxon>
        <taxon>Pezizomycotina</taxon>
        <taxon>Sordariomycetes</taxon>
        <taxon>Hypocreomycetidae</taxon>
        <taxon>Hypocreales</taxon>
        <taxon>Nectriaceae</taxon>
        <taxon>Fusarium</taxon>
        <taxon>Fusarium redolens species complex</taxon>
    </lineage>
</organism>
<name>A0A9P9G0G3_FUSRE</name>
<accession>A0A9P9G0G3</accession>
<sequence>IAQRPIADEKTLESFLHNSVEDPVRAIIQELKQEEEVRRSFQIGDGVIFENHPHALSDVAEEAIERETLSILPRTPDHRRDLKQLRPDQICVYRSDNTASSRRTMLYVSEYKPPHKLSAQHLRAGLRIMDIHEEVVNRRTIPTSVDPDARFQYHAEKLTASAVTQTYHYMIESGLEYGLLTTGEAIVFLKVD</sequence>
<gene>
    <name evidence="1" type="ORF">BKA55DRAFT_716421</name>
</gene>
<dbReference type="RefSeq" id="XP_046042794.1">
    <property type="nucleotide sequence ID" value="XM_046200904.1"/>
</dbReference>
<keyword evidence="2" id="KW-1185">Reference proteome</keyword>
<dbReference type="AlphaFoldDB" id="A0A9P9G0G3"/>